<dbReference type="AlphaFoldDB" id="A0A844Y8R8"/>
<sequence>MRRSLVLTDEAARHPFRASLPPHVCAEDAMAHDESIWRVTASDVRGVATAYFACLAATLAFIL</sequence>
<evidence type="ECO:0000313" key="1">
    <source>
        <dbReference type="EMBL" id="MXO53673.1"/>
    </source>
</evidence>
<proteinExistence type="predicted"/>
<dbReference type="EMBL" id="WTYD01000001">
    <property type="protein sequence ID" value="MXO53673.1"/>
    <property type="molecule type" value="Genomic_DNA"/>
</dbReference>
<dbReference type="Proteomes" id="UP000430272">
    <property type="component" value="Unassembled WGS sequence"/>
</dbReference>
<reference evidence="1 2" key="1">
    <citation type="submission" date="2019-12" db="EMBL/GenBank/DDBJ databases">
        <title>Genomic-based taxomic classification of the family Erythrobacteraceae.</title>
        <authorList>
            <person name="Xu L."/>
        </authorList>
    </citation>
    <scope>NUCLEOTIDE SEQUENCE [LARGE SCALE GENOMIC DNA]</scope>
    <source>
        <strain evidence="1 2">JCM 17468</strain>
    </source>
</reference>
<name>A0A844Y8R8_9SPHN</name>
<dbReference type="RefSeq" id="WP_160660498.1">
    <property type="nucleotide sequence ID" value="NZ_BAABDV010000001.1"/>
</dbReference>
<evidence type="ECO:0000313" key="2">
    <source>
        <dbReference type="Proteomes" id="UP000430272"/>
    </source>
</evidence>
<accession>A0A844Y8R8</accession>
<keyword evidence="2" id="KW-1185">Reference proteome</keyword>
<dbReference type="OrthoDB" id="7428630at2"/>
<protein>
    <submittedName>
        <fullName evidence="1">Uncharacterized protein</fullName>
    </submittedName>
</protein>
<organism evidence="1 2">
    <name type="scientific">Qipengyuania pelagi</name>
    <dbReference type="NCBI Taxonomy" id="994320"/>
    <lineage>
        <taxon>Bacteria</taxon>
        <taxon>Pseudomonadati</taxon>
        <taxon>Pseudomonadota</taxon>
        <taxon>Alphaproteobacteria</taxon>
        <taxon>Sphingomonadales</taxon>
        <taxon>Erythrobacteraceae</taxon>
        <taxon>Qipengyuania</taxon>
    </lineage>
</organism>
<gene>
    <name evidence="1" type="ORF">GRI47_06570</name>
</gene>
<comment type="caution">
    <text evidence="1">The sequence shown here is derived from an EMBL/GenBank/DDBJ whole genome shotgun (WGS) entry which is preliminary data.</text>
</comment>